<dbReference type="SUPFAM" id="SSF52540">
    <property type="entry name" value="P-loop containing nucleoside triphosphate hydrolases"/>
    <property type="match status" value="1"/>
</dbReference>
<organism evidence="2 3">
    <name type="scientific">Humibacillus xanthopallidus</name>
    <dbReference type="NCBI Taxonomy" id="412689"/>
    <lineage>
        <taxon>Bacteria</taxon>
        <taxon>Bacillati</taxon>
        <taxon>Actinomycetota</taxon>
        <taxon>Actinomycetes</taxon>
        <taxon>Micrococcales</taxon>
        <taxon>Intrasporangiaceae</taxon>
        <taxon>Humibacillus</taxon>
    </lineage>
</organism>
<reference evidence="2 3" key="1">
    <citation type="submission" date="2019-06" db="EMBL/GenBank/DDBJ databases">
        <title>Sequencing the genomes of 1000 actinobacteria strains.</title>
        <authorList>
            <person name="Klenk H.-P."/>
        </authorList>
    </citation>
    <scope>NUCLEOTIDE SEQUENCE [LARGE SCALE GENOMIC DNA]</scope>
    <source>
        <strain evidence="2 3">DSM 21776</strain>
    </source>
</reference>
<gene>
    <name evidence="2" type="ORF">FHX52_3225</name>
</gene>
<dbReference type="EMBL" id="VFQF01000002">
    <property type="protein sequence ID" value="TQN46500.1"/>
    <property type="molecule type" value="Genomic_DNA"/>
</dbReference>
<dbReference type="OrthoDB" id="135105at2"/>
<accession>A0A543PR12</accession>
<comment type="caution">
    <text evidence="2">The sequence shown here is derived from an EMBL/GenBank/DDBJ whole genome shotgun (WGS) entry which is preliminary data.</text>
</comment>
<proteinExistence type="predicted"/>
<dbReference type="AlphaFoldDB" id="A0A543PR12"/>
<feature type="region of interest" description="Disordered" evidence="1">
    <location>
        <begin position="274"/>
        <end position="298"/>
    </location>
</feature>
<evidence type="ECO:0000313" key="3">
    <source>
        <dbReference type="Proteomes" id="UP000320085"/>
    </source>
</evidence>
<name>A0A543PR12_9MICO</name>
<evidence type="ECO:0000256" key="1">
    <source>
        <dbReference type="SAM" id="MobiDB-lite"/>
    </source>
</evidence>
<dbReference type="Proteomes" id="UP000320085">
    <property type="component" value="Unassembled WGS sequence"/>
</dbReference>
<sequence>MTASYPISVINGLLLGGKEIRDNKPSRILTALLLKASETVDGDSLAAAGWYDDPEERDTSKIRGNAPGIKKLLTDHGITGYSLEAKGTGAYSLTLDRAAVDLLDIADRLSHASDLADAGEPVAALKQLEPVMPLLHPTIKTLGRIKPPTEWVSPDDEVSIWIEEVTTASALREHAIASYFGGIVKHTNYDADGLLLALGQFELESVALPTLWELRVGLTAHLGDTQRASELFSDAKIALTKLGVHNELDTVNVSTIEARVARWLDERANKPTYILPATPGATREAQKPMPSRAEVSATRSDLAAERDRLLSLKVTGSSTLTLRDLDSNTALRMPATASIRAGANRNQPIADVVKHLTEKLRDNGEQYLIVAPPGAGKSLVCRLIFLALAARLPDNVDRIPVLIDLRAVNLSKAAVLTDGRDVVVMDSLDELLASGTLPQVREAIENESLQGADVIACRTQFYEQFLTGTTLVEGRTVLEMRPWDVPTIERYIDAYHRHVFHTDDLSVVEGLKRRLESPNVESLLSIPLRLNMALDLIPPGENNLPLELNSLSLHRQWIVQTLRNEAARRGSVLESADKLDLLTHLAWRFYDEGTPGLQTAPSFTDGQIRQALTEMLFDKTPDEVKAYARDLELHSILIGAEAVGSGTTQFDSFEFMHKTFQEFLVARYIINAAKTGPEAAASVFRQYLSPQVSDFIKDELKNTSSSSGIARQLAQNLQGALASYDREAAREPDSIRLRSTIQQICYYLSSLPLEPVRNLMLDRLAIEHDPWVSRGLAIGLSFGGETKGIDQYIESLRRERTLGRTTAANDLNIGYHLSFFGDQPFDPVQPYLDRRLNTVSSTVSRLIYQLSIETDFGSWRLDLYTILDLYHHRTISRDSVTSTLFENRDLLNWVQTHFQSDPRTKDWPETRELGELLDELGVRDD</sequence>
<protein>
    <submittedName>
        <fullName evidence="2">Uncharacterized protein</fullName>
    </submittedName>
</protein>
<dbReference type="InterPro" id="IPR027417">
    <property type="entry name" value="P-loop_NTPase"/>
</dbReference>
<evidence type="ECO:0000313" key="2">
    <source>
        <dbReference type="EMBL" id="TQN46500.1"/>
    </source>
</evidence>
<dbReference type="RefSeq" id="WP_141823300.1">
    <property type="nucleotide sequence ID" value="NZ_BAAAQC010000012.1"/>
</dbReference>